<dbReference type="RefSeq" id="WP_080036921.1">
    <property type="nucleotide sequence ID" value="NZ_OOHJ01000015.1"/>
</dbReference>
<dbReference type="InterPro" id="IPR027417">
    <property type="entry name" value="P-loop_NTPase"/>
</dbReference>
<name>A0A1U9ZSD4_9ACTN</name>
<accession>A0A1U9ZSD4</accession>
<dbReference type="SUPFAM" id="SSF52540">
    <property type="entry name" value="P-loop containing nucleoside triphosphate hydrolases"/>
    <property type="match status" value="1"/>
</dbReference>
<dbReference type="EMBL" id="CP017717">
    <property type="protein sequence ID" value="AQZ60855.1"/>
    <property type="molecule type" value="Genomic_DNA"/>
</dbReference>
<dbReference type="STRING" id="1909395.BKM31_04540"/>
<gene>
    <name evidence="3" type="ORF">BKM31_04540</name>
</gene>
<dbReference type="KEGG" id="noa:BKM31_04540"/>
<dbReference type="AlphaFoldDB" id="A0A1U9ZSD4"/>
<evidence type="ECO:0000313" key="3">
    <source>
        <dbReference type="EMBL" id="AQZ60855.1"/>
    </source>
</evidence>
<protein>
    <recommendedName>
        <fullName evidence="5">NACHT domain-containing protein</fullName>
    </recommendedName>
</protein>
<evidence type="ECO:0008006" key="5">
    <source>
        <dbReference type="Google" id="ProtNLM"/>
    </source>
</evidence>
<keyword evidence="4" id="KW-1185">Reference proteome</keyword>
<feature type="region of interest" description="Disordered" evidence="1">
    <location>
        <begin position="736"/>
        <end position="762"/>
    </location>
</feature>
<proteinExistence type="predicted"/>
<evidence type="ECO:0000256" key="2">
    <source>
        <dbReference type="SAM" id="Phobius"/>
    </source>
</evidence>
<keyword evidence="2" id="KW-0472">Membrane</keyword>
<keyword evidence="2" id="KW-1133">Transmembrane helix</keyword>
<feature type="transmembrane region" description="Helical" evidence="2">
    <location>
        <begin position="800"/>
        <end position="818"/>
    </location>
</feature>
<reference evidence="4" key="1">
    <citation type="journal article" date="2017" name="Med. Chem. Commun.">
        <title>Nonomuraea sp. ATCC 55076 harbours the largest actinomycete chromosome to date and the kistamicin biosynthetic gene cluster.</title>
        <authorList>
            <person name="Nazari B."/>
            <person name="Forneris C.C."/>
            <person name="Gibson M.I."/>
            <person name="Moon K."/>
            <person name="Schramma K.R."/>
            <person name="Seyedsayamdost M.R."/>
        </authorList>
    </citation>
    <scope>NUCLEOTIDE SEQUENCE [LARGE SCALE GENOMIC DNA]</scope>
    <source>
        <strain evidence="4">ATCC 55076</strain>
    </source>
</reference>
<evidence type="ECO:0000256" key="1">
    <source>
        <dbReference type="SAM" id="MobiDB-lite"/>
    </source>
</evidence>
<evidence type="ECO:0000313" key="4">
    <source>
        <dbReference type="Proteomes" id="UP000190797"/>
    </source>
</evidence>
<dbReference type="Proteomes" id="UP000190797">
    <property type="component" value="Chromosome"/>
</dbReference>
<organism evidence="3 4">
    <name type="scientific">[Actinomadura] parvosata subsp. kistnae</name>
    <dbReference type="NCBI Taxonomy" id="1909395"/>
    <lineage>
        <taxon>Bacteria</taxon>
        <taxon>Bacillati</taxon>
        <taxon>Actinomycetota</taxon>
        <taxon>Actinomycetes</taxon>
        <taxon>Streptosporangiales</taxon>
        <taxon>Streptosporangiaceae</taxon>
        <taxon>Nonomuraea</taxon>
    </lineage>
</organism>
<keyword evidence="2" id="KW-0812">Transmembrane</keyword>
<sequence length="855" mass="94670">METMVLLLRATNIEGAGSWRWELTGASQPWDRNVGLDSRADEYQGFHDTYAYLNHSTAAERTFRDDEARIKRLGDWIGNHAYDNELPVLIQDKLVRVQIQQNSTSLLGHAMDLARIGDRWLFDHLAAFVHQSDSSGAKPFAGDKRKADTARVLAWFAEPDPSSPFTLHRERRQLEKVIDDASQVPIELKVLQYGVTRDRLLAVIQEHPHWDVVHIASRGSGDVLPLVTADGRADSIRLDELADLLAPTRSRLKLLALWLNRNSARTIARTLRRLGIGNTDSAGQPNDLPAGSAKICELAWNLARDLDTGVLAFRHPTTDDFAAELTEHFYSGLLNQMNLIDRAFVFAMRLCGGAESSHRSPCSIAAPVLFGAISENEDRRVCRARMAAGHRHEVPGYLPPVPDRLFGHADTLLEASAALLPGSSRSGVLLHERPGSGATTCAKELAYQHRQWFDLVLWWQARPDFEQPREAMLDLIGFWSEELSNYGMKMPDQPTSKRFVHELLRAMAAGKFLLVLDNLDELLDGDTWEDEGFGIFLQRLVSAAGRSRIILVSRRVPADLDTVRMSVVPVGPLKATESALLLRSLPSLRKLIHEDRPMPSFASEAAVTGTTAGPMDTLEAIQRELAGQIHCLAGGRPKLLVAADVLAGQPEFALHARSKPHLLPRVCAALQHDPDSEVWTAFIEIAALLERWAERQADMKDLISRIDGLGDLEAARALAYVLEIEDMSDAERTKLEREGKEKAAVVAGDGTLPESPGGDPVHEGELARGTLRFLATKDATMAKVERAVAMPSSPLRHDPLIVAAVCGLAFLALSRFGFKIRKDEQSGRSYEIEYRPVPDDAMDKLLALIKNFIPQ</sequence>
<dbReference type="Gene3D" id="3.40.50.300">
    <property type="entry name" value="P-loop containing nucleotide triphosphate hydrolases"/>
    <property type="match status" value="1"/>
</dbReference>